<protein>
    <submittedName>
        <fullName evidence="2">Uncharacterized protein</fullName>
    </submittedName>
</protein>
<evidence type="ECO:0000313" key="2">
    <source>
        <dbReference type="EMBL" id="KAJ9579906.1"/>
    </source>
</evidence>
<evidence type="ECO:0000313" key="3">
    <source>
        <dbReference type="Proteomes" id="UP001233999"/>
    </source>
</evidence>
<sequence length="50" mass="5645">IQQSTSLLFVLLRVSPPAGSAPAKSEFPSYVLTKAIYYMSQQLTIDYYKE</sequence>
<dbReference type="AlphaFoldDB" id="A0AAD7ZG70"/>
<proteinExistence type="predicted"/>
<feature type="chain" id="PRO_5042030840" evidence="1">
    <location>
        <begin position="21"/>
        <end position="50"/>
    </location>
</feature>
<gene>
    <name evidence="2" type="ORF">L9F63_004439</name>
</gene>
<comment type="caution">
    <text evidence="2">The sequence shown here is derived from an EMBL/GenBank/DDBJ whole genome shotgun (WGS) entry which is preliminary data.</text>
</comment>
<reference evidence="2" key="2">
    <citation type="submission" date="2023-05" db="EMBL/GenBank/DDBJ databases">
        <authorList>
            <person name="Fouks B."/>
        </authorList>
    </citation>
    <scope>NUCLEOTIDE SEQUENCE</scope>
    <source>
        <strain evidence="2">Stay&amp;Tobe</strain>
        <tissue evidence="2">Testes</tissue>
    </source>
</reference>
<feature type="non-terminal residue" evidence="2">
    <location>
        <position position="1"/>
    </location>
</feature>
<name>A0AAD7ZG70_DIPPU</name>
<keyword evidence="1" id="KW-0732">Signal</keyword>
<reference evidence="2" key="1">
    <citation type="journal article" date="2023" name="IScience">
        <title>Live-bearing cockroach genome reveals convergent evolutionary mechanisms linked to viviparity in insects and beyond.</title>
        <authorList>
            <person name="Fouks B."/>
            <person name="Harrison M.C."/>
            <person name="Mikhailova A.A."/>
            <person name="Marchal E."/>
            <person name="English S."/>
            <person name="Carruthers M."/>
            <person name="Jennings E.C."/>
            <person name="Chiamaka E.L."/>
            <person name="Frigard R.A."/>
            <person name="Pippel M."/>
            <person name="Attardo G.M."/>
            <person name="Benoit J.B."/>
            <person name="Bornberg-Bauer E."/>
            <person name="Tobe S.S."/>
        </authorList>
    </citation>
    <scope>NUCLEOTIDE SEQUENCE</scope>
    <source>
        <strain evidence="2">Stay&amp;Tobe</strain>
    </source>
</reference>
<accession>A0AAD7ZG70</accession>
<feature type="signal peptide" evidence="1">
    <location>
        <begin position="1"/>
        <end position="20"/>
    </location>
</feature>
<feature type="non-terminal residue" evidence="2">
    <location>
        <position position="50"/>
    </location>
</feature>
<organism evidence="2 3">
    <name type="scientific">Diploptera punctata</name>
    <name type="common">Pacific beetle cockroach</name>
    <dbReference type="NCBI Taxonomy" id="6984"/>
    <lineage>
        <taxon>Eukaryota</taxon>
        <taxon>Metazoa</taxon>
        <taxon>Ecdysozoa</taxon>
        <taxon>Arthropoda</taxon>
        <taxon>Hexapoda</taxon>
        <taxon>Insecta</taxon>
        <taxon>Pterygota</taxon>
        <taxon>Neoptera</taxon>
        <taxon>Polyneoptera</taxon>
        <taxon>Dictyoptera</taxon>
        <taxon>Blattodea</taxon>
        <taxon>Blaberoidea</taxon>
        <taxon>Blaberidae</taxon>
        <taxon>Diplopterinae</taxon>
        <taxon>Diploptera</taxon>
    </lineage>
</organism>
<dbReference type="Proteomes" id="UP001233999">
    <property type="component" value="Unassembled WGS sequence"/>
</dbReference>
<evidence type="ECO:0000256" key="1">
    <source>
        <dbReference type="SAM" id="SignalP"/>
    </source>
</evidence>
<keyword evidence="3" id="KW-1185">Reference proteome</keyword>
<dbReference type="EMBL" id="JASPKZ010008368">
    <property type="protein sequence ID" value="KAJ9579906.1"/>
    <property type="molecule type" value="Genomic_DNA"/>
</dbReference>